<evidence type="ECO:0000256" key="4">
    <source>
        <dbReference type="ARBA" id="ARBA00023002"/>
    </source>
</evidence>
<evidence type="ECO:0000313" key="8">
    <source>
        <dbReference type="Proteomes" id="UP001529369"/>
    </source>
</evidence>
<feature type="domain" description="Molybdopterin dinucleotide-binding" evidence="6">
    <location>
        <begin position="65"/>
        <end position="180"/>
    </location>
</feature>
<proteinExistence type="predicted"/>
<protein>
    <submittedName>
        <fullName evidence="7">Molybdopterin dinucleotide binding domain-containing protein</fullName>
    </submittedName>
</protein>
<feature type="compositionally biased region" description="Basic and acidic residues" evidence="5">
    <location>
        <begin position="10"/>
        <end position="21"/>
    </location>
</feature>
<keyword evidence="2" id="KW-0500">Molybdenum</keyword>
<keyword evidence="4" id="KW-0560">Oxidoreductase</keyword>
<dbReference type="InterPro" id="IPR050612">
    <property type="entry name" value="Prok_Mopterin_Oxidored"/>
</dbReference>
<name>A0ABT7ZZZ8_9PROT</name>
<gene>
    <name evidence="7" type="ORF">QWZ14_01495</name>
</gene>
<dbReference type="Pfam" id="PF01568">
    <property type="entry name" value="Molydop_binding"/>
    <property type="match status" value="1"/>
</dbReference>
<dbReference type="SUPFAM" id="SSF53706">
    <property type="entry name" value="Formate dehydrogenase/DMSO reductase, domains 1-3"/>
    <property type="match status" value="1"/>
</dbReference>
<dbReference type="InterPro" id="IPR006657">
    <property type="entry name" value="MoPterin_dinucl-bd_dom"/>
</dbReference>
<dbReference type="InterPro" id="IPR041954">
    <property type="entry name" value="CT_DMSOR/BSOR/TMAOR"/>
</dbReference>
<dbReference type="EMBL" id="JAUFPN010000012">
    <property type="protein sequence ID" value="MDN3563052.1"/>
    <property type="molecule type" value="Genomic_DNA"/>
</dbReference>
<keyword evidence="8" id="KW-1185">Reference proteome</keyword>
<keyword evidence="3" id="KW-0479">Metal-binding</keyword>
<dbReference type="PROSITE" id="PS00932">
    <property type="entry name" value="MOLYBDOPTERIN_PROK_3"/>
    <property type="match status" value="1"/>
</dbReference>
<reference evidence="8" key="1">
    <citation type="journal article" date="2019" name="Int. J. Syst. Evol. Microbiol.">
        <title>The Global Catalogue of Microorganisms (GCM) 10K type strain sequencing project: providing services to taxonomists for standard genome sequencing and annotation.</title>
        <authorList>
            <consortium name="The Broad Institute Genomics Platform"/>
            <consortium name="The Broad Institute Genome Sequencing Center for Infectious Disease"/>
            <person name="Wu L."/>
            <person name="Ma J."/>
        </authorList>
    </citation>
    <scope>NUCLEOTIDE SEQUENCE [LARGE SCALE GENOMIC DNA]</scope>
    <source>
        <strain evidence="8">CECT 7131</strain>
    </source>
</reference>
<sequence>MLPQEEDDGGILRDFRTDPEAHPLPTPSGRIEIASATIAGFGYADCPGHPTWLSPAEAPDAAAPLRLIANQPATRLHSQFDFGGYSNGMKRRGREVMRINPADAAPRGIAEGDVVKLRNARGACLATAAVSADVIPGVVQLPTGAWYDPEDPMEDASLCVHGNPNVLTRDVGTSSLAQGCTGQLTTVEVERFAGNLPPIRAFDPPGAVPALAAE</sequence>
<comment type="caution">
    <text evidence="7">The sequence shown here is derived from an EMBL/GenBank/DDBJ whole genome shotgun (WGS) entry which is preliminary data.</text>
</comment>
<dbReference type="PANTHER" id="PTHR43742:SF10">
    <property type="entry name" value="TRIMETHYLAMINE-N-OXIDE REDUCTASE 2"/>
    <property type="match status" value="1"/>
</dbReference>
<dbReference type="PANTHER" id="PTHR43742">
    <property type="entry name" value="TRIMETHYLAMINE-N-OXIDE REDUCTASE"/>
    <property type="match status" value="1"/>
</dbReference>
<evidence type="ECO:0000256" key="2">
    <source>
        <dbReference type="ARBA" id="ARBA00022505"/>
    </source>
</evidence>
<feature type="region of interest" description="Disordered" evidence="5">
    <location>
        <begin position="1"/>
        <end position="28"/>
    </location>
</feature>
<dbReference type="InterPro" id="IPR009010">
    <property type="entry name" value="Asp_de-COase-like_dom_sf"/>
</dbReference>
<dbReference type="Gene3D" id="2.40.40.20">
    <property type="match status" value="1"/>
</dbReference>
<dbReference type="RefSeq" id="WP_290314797.1">
    <property type="nucleotide sequence ID" value="NZ_JAUFPN010000012.1"/>
</dbReference>
<dbReference type="Proteomes" id="UP001529369">
    <property type="component" value="Unassembled WGS sequence"/>
</dbReference>
<dbReference type="InterPro" id="IPR006655">
    <property type="entry name" value="Mopterin_OxRdtase_prok_CS"/>
</dbReference>
<comment type="cofactor">
    <cofactor evidence="1">
        <name>Mo-bis(molybdopterin guanine dinucleotide)</name>
        <dbReference type="ChEBI" id="CHEBI:60539"/>
    </cofactor>
</comment>
<dbReference type="CDD" id="cd02793">
    <property type="entry name" value="MopB_CT_DMSOR-BSOR-TMAOR"/>
    <property type="match status" value="1"/>
</dbReference>
<evidence type="ECO:0000313" key="7">
    <source>
        <dbReference type="EMBL" id="MDN3563052.1"/>
    </source>
</evidence>
<evidence type="ECO:0000259" key="6">
    <source>
        <dbReference type="Pfam" id="PF01568"/>
    </source>
</evidence>
<dbReference type="SUPFAM" id="SSF50692">
    <property type="entry name" value="ADC-like"/>
    <property type="match status" value="1"/>
</dbReference>
<evidence type="ECO:0000256" key="5">
    <source>
        <dbReference type="SAM" id="MobiDB-lite"/>
    </source>
</evidence>
<organism evidence="7 8">
    <name type="scientific">Paeniroseomonas aquatica</name>
    <dbReference type="NCBI Taxonomy" id="373043"/>
    <lineage>
        <taxon>Bacteria</taxon>
        <taxon>Pseudomonadati</taxon>
        <taxon>Pseudomonadota</taxon>
        <taxon>Alphaproteobacteria</taxon>
        <taxon>Acetobacterales</taxon>
        <taxon>Acetobacteraceae</taxon>
        <taxon>Paeniroseomonas</taxon>
    </lineage>
</organism>
<evidence type="ECO:0000256" key="1">
    <source>
        <dbReference type="ARBA" id="ARBA00001942"/>
    </source>
</evidence>
<accession>A0ABT7ZZZ8</accession>
<evidence type="ECO:0000256" key="3">
    <source>
        <dbReference type="ARBA" id="ARBA00022723"/>
    </source>
</evidence>